<sequence length="95" mass="10152">MPHAVQTVLQGYPGLAGLFVAAVFSGSLSGVAASKLTVTTRIPTDKHKPGASRKTETKTPISPPAAMALKLQDFAEETDMWQAYLVKIDAYFEAN</sequence>
<feature type="compositionally biased region" description="Basic and acidic residues" evidence="1">
    <location>
        <begin position="43"/>
        <end position="57"/>
    </location>
</feature>
<feature type="region of interest" description="Disordered" evidence="1">
    <location>
        <begin position="43"/>
        <end position="62"/>
    </location>
</feature>
<gene>
    <name evidence="3" type="ORF">HPB52_002908</name>
</gene>
<reference evidence="3" key="2">
    <citation type="submission" date="2021-09" db="EMBL/GenBank/DDBJ databases">
        <authorList>
            <person name="Jia N."/>
            <person name="Wang J."/>
            <person name="Shi W."/>
            <person name="Du L."/>
            <person name="Sun Y."/>
            <person name="Zhan W."/>
            <person name="Jiang J."/>
            <person name="Wang Q."/>
            <person name="Zhang B."/>
            <person name="Ji P."/>
            <person name="Sakyi L.B."/>
            <person name="Cui X."/>
            <person name="Yuan T."/>
            <person name="Jiang B."/>
            <person name="Yang W."/>
            <person name="Lam T.T.-Y."/>
            <person name="Chang Q."/>
            <person name="Ding S."/>
            <person name="Wang X."/>
            <person name="Zhu J."/>
            <person name="Ruan X."/>
            <person name="Zhao L."/>
            <person name="Wei J."/>
            <person name="Que T."/>
            <person name="Du C."/>
            <person name="Cheng J."/>
            <person name="Dai P."/>
            <person name="Han X."/>
            <person name="Huang E."/>
            <person name="Gao Y."/>
            <person name="Liu J."/>
            <person name="Shao H."/>
            <person name="Ye R."/>
            <person name="Li L."/>
            <person name="Wei W."/>
            <person name="Wang X."/>
            <person name="Wang C."/>
            <person name="Huo Q."/>
            <person name="Li W."/>
            <person name="Guo W."/>
            <person name="Chen H."/>
            <person name="Chen S."/>
            <person name="Zhou L."/>
            <person name="Zhou L."/>
            <person name="Ni X."/>
            <person name="Tian J."/>
            <person name="Zhou Y."/>
            <person name="Sheng Y."/>
            <person name="Liu T."/>
            <person name="Pan Y."/>
            <person name="Xia L."/>
            <person name="Li J."/>
            <person name="Zhao F."/>
            <person name="Cao W."/>
        </authorList>
    </citation>
    <scope>NUCLEOTIDE SEQUENCE</scope>
    <source>
        <strain evidence="3">Rsan-2018</strain>
        <tissue evidence="3">Larvae</tissue>
    </source>
</reference>
<feature type="transmembrane region" description="Helical" evidence="2">
    <location>
        <begin position="12"/>
        <end position="33"/>
    </location>
</feature>
<name>A0A9D4Q4M6_RHISA</name>
<evidence type="ECO:0000256" key="2">
    <source>
        <dbReference type="SAM" id="Phobius"/>
    </source>
</evidence>
<keyword evidence="2" id="KW-0472">Membrane</keyword>
<dbReference type="AlphaFoldDB" id="A0A9D4Q4M6"/>
<dbReference type="EMBL" id="JABSTV010001248">
    <property type="protein sequence ID" value="KAH7967837.1"/>
    <property type="molecule type" value="Genomic_DNA"/>
</dbReference>
<proteinExistence type="predicted"/>
<keyword evidence="2" id="KW-1133">Transmembrane helix</keyword>
<evidence type="ECO:0000313" key="3">
    <source>
        <dbReference type="EMBL" id="KAH7967837.1"/>
    </source>
</evidence>
<keyword evidence="2" id="KW-0812">Transmembrane</keyword>
<comment type="caution">
    <text evidence="3">The sequence shown here is derived from an EMBL/GenBank/DDBJ whole genome shotgun (WGS) entry which is preliminary data.</text>
</comment>
<protein>
    <submittedName>
        <fullName evidence="3">Uncharacterized protein</fullName>
    </submittedName>
</protein>
<organism evidence="3 4">
    <name type="scientific">Rhipicephalus sanguineus</name>
    <name type="common">Brown dog tick</name>
    <name type="synonym">Ixodes sanguineus</name>
    <dbReference type="NCBI Taxonomy" id="34632"/>
    <lineage>
        <taxon>Eukaryota</taxon>
        <taxon>Metazoa</taxon>
        <taxon>Ecdysozoa</taxon>
        <taxon>Arthropoda</taxon>
        <taxon>Chelicerata</taxon>
        <taxon>Arachnida</taxon>
        <taxon>Acari</taxon>
        <taxon>Parasitiformes</taxon>
        <taxon>Ixodida</taxon>
        <taxon>Ixodoidea</taxon>
        <taxon>Ixodidae</taxon>
        <taxon>Rhipicephalinae</taxon>
        <taxon>Rhipicephalus</taxon>
        <taxon>Rhipicephalus</taxon>
    </lineage>
</organism>
<accession>A0A9D4Q4M6</accession>
<evidence type="ECO:0000256" key="1">
    <source>
        <dbReference type="SAM" id="MobiDB-lite"/>
    </source>
</evidence>
<reference evidence="3" key="1">
    <citation type="journal article" date="2020" name="Cell">
        <title>Large-Scale Comparative Analyses of Tick Genomes Elucidate Their Genetic Diversity and Vector Capacities.</title>
        <authorList>
            <consortium name="Tick Genome and Microbiome Consortium (TIGMIC)"/>
            <person name="Jia N."/>
            <person name="Wang J."/>
            <person name="Shi W."/>
            <person name="Du L."/>
            <person name="Sun Y."/>
            <person name="Zhan W."/>
            <person name="Jiang J.F."/>
            <person name="Wang Q."/>
            <person name="Zhang B."/>
            <person name="Ji P."/>
            <person name="Bell-Sakyi L."/>
            <person name="Cui X.M."/>
            <person name="Yuan T.T."/>
            <person name="Jiang B.G."/>
            <person name="Yang W.F."/>
            <person name="Lam T.T."/>
            <person name="Chang Q.C."/>
            <person name="Ding S.J."/>
            <person name="Wang X.J."/>
            <person name="Zhu J.G."/>
            <person name="Ruan X.D."/>
            <person name="Zhao L."/>
            <person name="Wei J.T."/>
            <person name="Ye R.Z."/>
            <person name="Que T.C."/>
            <person name="Du C.H."/>
            <person name="Zhou Y.H."/>
            <person name="Cheng J.X."/>
            <person name="Dai P.F."/>
            <person name="Guo W.B."/>
            <person name="Han X.H."/>
            <person name="Huang E.J."/>
            <person name="Li L.F."/>
            <person name="Wei W."/>
            <person name="Gao Y.C."/>
            <person name="Liu J.Z."/>
            <person name="Shao H.Z."/>
            <person name="Wang X."/>
            <person name="Wang C.C."/>
            <person name="Yang T.C."/>
            <person name="Huo Q.B."/>
            <person name="Li W."/>
            <person name="Chen H.Y."/>
            <person name="Chen S.E."/>
            <person name="Zhou L.G."/>
            <person name="Ni X.B."/>
            <person name="Tian J.H."/>
            <person name="Sheng Y."/>
            <person name="Liu T."/>
            <person name="Pan Y.S."/>
            <person name="Xia L.Y."/>
            <person name="Li J."/>
            <person name="Zhao F."/>
            <person name="Cao W.C."/>
        </authorList>
    </citation>
    <scope>NUCLEOTIDE SEQUENCE</scope>
    <source>
        <strain evidence="3">Rsan-2018</strain>
    </source>
</reference>
<dbReference type="Proteomes" id="UP000821837">
    <property type="component" value="Unassembled WGS sequence"/>
</dbReference>
<keyword evidence="4" id="KW-1185">Reference proteome</keyword>
<evidence type="ECO:0000313" key="4">
    <source>
        <dbReference type="Proteomes" id="UP000821837"/>
    </source>
</evidence>